<dbReference type="PANTHER" id="PTHR31490">
    <property type="entry name" value="GLYCOSYL HYDROLASE"/>
    <property type="match status" value="1"/>
</dbReference>
<dbReference type="AlphaFoldDB" id="A0AAE1ST35"/>
<dbReference type="EMBL" id="JAVYJV010000003">
    <property type="protein sequence ID" value="KAK4375078.1"/>
    <property type="molecule type" value="Genomic_DNA"/>
</dbReference>
<accession>A0AAE1ST35</accession>
<dbReference type="SUPFAM" id="SSF51445">
    <property type="entry name" value="(Trans)glycosidases"/>
    <property type="match status" value="1"/>
</dbReference>
<evidence type="ECO:0000313" key="7">
    <source>
        <dbReference type="Proteomes" id="UP001291623"/>
    </source>
</evidence>
<keyword evidence="2" id="KW-0378">Hydrolase</keyword>
<evidence type="ECO:0000256" key="4">
    <source>
        <dbReference type="ARBA" id="ARBA00023326"/>
    </source>
</evidence>
<dbReference type="InterPro" id="IPR044846">
    <property type="entry name" value="GH10"/>
</dbReference>
<dbReference type="GO" id="GO:0031176">
    <property type="term" value="F:endo-1,4-beta-xylanase activity"/>
    <property type="evidence" value="ECO:0007669"/>
    <property type="project" value="UniProtKB-ARBA"/>
</dbReference>
<protein>
    <recommendedName>
        <fullName evidence="5">GH10 domain-containing protein</fullName>
    </recommendedName>
</protein>
<dbReference type="Proteomes" id="UP001291623">
    <property type="component" value="Unassembled WGS sequence"/>
</dbReference>
<dbReference type="Gene3D" id="3.20.20.80">
    <property type="entry name" value="Glycosidases"/>
    <property type="match status" value="1"/>
</dbReference>
<evidence type="ECO:0000256" key="1">
    <source>
        <dbReference type="ARBA" id="ARBA00007495"/>
    </source>
</evidence>
<keyword evidence="7" id="KW-1185">Reference proteome</keyword>
<dbReference type="Pfam" id="PF00331">
    <property type="entry name" value="Glyco_hydro_10"/>
    <property type="match status" value="1"/>
</dbReference>
<comment type="caution">
    <text evidence="6">The sequence shown here is derived from an EMBL/GenBank/DDBJ whole genome shotgun (WGS) entry which is preliminary data.</text>
</comment>
<dbReference type="PANTHER" id="PTHR31490:SF50">
    <property type="entry name" value="ENDO-1,4-BETA-XYLANASE C-RELATED"/>
    <property type="match status" value="1"/>
</dbReference>
<organism evidence="6 7">
    <name type="scientific">Anisodus tanguticus</name>
    <dbReference type="NCBI Taxonomy" id="243964"/>
    <lineage>
        <taxon>Eukaryota</taxon>
        <taxon>Viridiplantae</taxon>
        <taxon>Streptophyta</taxon>
        <taxon>Embryophyta</taxon>
        <taxon>Tracheophyta</taxon>
        <taxon>Spermatophyta</taxon>
        <taxon>Magnoliopsida</taxon>
        <taxon>eudicotyledons</taxon>
        <taxon>Gunneridae</taxon>
        <taxon>Pentapetalae</taxon>
        <taxon>asterids</taxon>
        <taxon>lamiids</taxon>
        <taxon>Solanales</taxon>
        <taxon>Solanaceae</taxon>
        <taxon>Solanoideae</taxon>
        <taxon>Hyoscyameae</taxon>
        <taxon>Anisodus</taxon>
    </lineage>
</organism>
<dbReference type="InterPro" id="IPR017853">
    <property type="entry name" value="GH"/>
</dbReference>
<comment type="similarity">
    <text evidence="1">Belongs to the glycosyl hydrolase 10 (cellulase F) family.</text>
</comment>
<evidence type="ECO:0000256" key="3">
    <source>
        <dbReference type="ARBA" id="ARBA00023277"/>
    </source>
</evidence>
<proteinExistence type="inferred from homology"/>
<name>A0AAE1ST35_9SOLA</name>
<dbReference type="GO" id="GO:0000272">
    <property type="term" value="P:polysaccharide catabolic process"/>
    <property type="evidence" value="ECO:0007669"/>
    <property type="project" value="UniProtKB-KW"/>
</dbReference>
<evidence type="ECO:0000256" key="2">
    <source>
        <dbReference type="ARBA" id="ARBA00022801"/>
    </source>
</evidence>
<gene>
    <name evidence="6" type="ORF">RND71_005755</name>
</gene>
<evidence type="ECO:0000313" key="6">
    <source>
        <dbReference type="EMBL" id="KAK4375078.1"/>
    </source>
</evidence>
<dbReference type="PROSITE" id="PS51760">
    <property type="entry name" value="GH10_2"/>
    <property type="match status" value="1"/>
</dbReference>
<evidence type="ECO:0000259" key="5">
    <source>
        <dbReference type="PROSITE" id="PS51760"/>
    </source>
</evidence>
<dbReference type="InterPro" id="IPR001000">
    <property type="entry name" value="GH10_dom"/>
</dbReference>
<reference evidence="6" key="1">
    <citation type="submission" date="2023-12" db="EMBL/GenBank/DDBJ databases">
        <title>Genome assembly of Anisodus tanguticus.</title>
        <authorList>
            <person name="Wang Y.-J."/>
        </authorList>
    </citation>
    <scope>NUCLEOTIDE SEQUENCE</scope>
    <source>
        <strain evidence="6">KB-2021</strain>
        <tissue evidence="6">Leaf</tissue>
    </source>
</reference>
<sequence>MSVALNLLIEKKVKLVHMGHNETVPLTVNVSGPAELYYESNDTSVDLLVDSVSIQPFSQEEWKSHQDESINKAWKSKVKFQAIDRQGEPLANATIFTKQKLSAFPIGNSMSPHIVNHQAYQNWHNSRFKWTVFENEMKWHINEATPGNEDYFLADDMLKYAKKNDMVVRGHTIIWENPRWLPSLILNFSKTELSAAIDTKFDSIMKRSICNPS</sequence>
<feature type="domain" description="GH10" evidence="5">
    <location>
        <begin position="98"/>
        <end position="213"/>
    </location>
</feature>
<keyword evidence="3" id="KW-0119">Carbohydrate metabolism</keyword>
<keyword evidence="4" id="KW-0624">Polysaccharide degradation</keyword>